<name>A0A239G4L6_9RHOB</name>
<evidence type="ECO:0000256" key="1">
    <source>
        <dbReference type="SAM" id="SignalP"/>
    </source>
</evidence>
<feature type="signal peptide" evidence="1">
    <location>
        <begin position="1"/>
        <end position="23"/>
    </location>
</feature>
<organism evidence="2 3">
    <name type="scientific">Antarctobacter heliothermus</name>
    <dbReference type="NCBI Taxonomy" id="74033"/>
    <lineage>
        <taxon>Bacteria</taxon>
        <taxon>Pseudomonadati</taxon>
        <taxon>Pseudomonadota</taxon>
        <taxon>Alphaproteobacteria</taxon>
        <taxon>Rhodobacterales</taxon>
        <taxon>Roseobacteraceae</taxon>
        <taxon>Antarctobacter</taxon>
    </lineage>
</organism>
<protein>
    <submittedName>
        <fullName evidence="2">Uncharacterized protein</fullName>
    </submittedName>
</protein>
<proteinExistence type="predicted"/>
<gene>
    <name evidence="2" type="ORF">SAMN04488078_102423</name>
</gene>
<reference evidence="2 3" key="1">
    <citation type="submission" date="2017-06" db="EMBL/GenBank/DDBJ databases">
        <authorList>
            <person name="Kim H.J."/>
            <person name="Triplett B.A."/>
        </authorList>
    </citation>
    <scope>NUCLEOTIDE SEQUENCE [LARGE SCALE GENOMIC DNA]</scope>
    <source>
        <strain evidence="2 3">DSM 11445</strain>
    </source>
</reference>
<evidence type="ECO:0000313" key="2">
    <source>
        <dbReference type="EMBL" id="SNS64040.1"/>
    </source>
</evidence>
<dbReference type="RefSeq" id="WP_089278365.1">
    <property type="nucleotide sequence ID" value="NZ_FZON01000024.1"/>
</dbReference>
<feature type="chain" id="PRO_5012963940" evidence="1">
    <location>
        <begin position="24"/>
        <end position="144"/>
    </location>
</feature>
<keyword evidence="1" id="KW-0732">Signal</keyword>
<evidence type="ECO:0000313" key="3">
    <source>
        <dbReference type="Proteomes" id="UP000198440"/>
    </source>
</evidence>
<accession>A0A239G4L6</accession>
<dbReference type="EMBL" id="FZON01000024">
    <property type="protein sequence ID" value="SNS64040.1"/>
    <property type="molecule type" value="Genomic_DNA"/>
</dbReference>
<dbReference type="AlphaFoldDB" id="A0A239G4L6"/>
<dbReference type="Proteomes" id="UP000198440">
    <property type="component" value="Unassembled WGS sequence"/>
</dbReference>
<sequence length="144" mass="15563">MITTKTLIAGAVGAALLAAPVRADIWWETDMGTLYWETTVETYSVYQFFVGSSSDIDPTFKIFVDGTSQLHTLDELSGKTFGGIWYDYEDGDCGLGARDPNGQTARNWGLVTITFGEGGDTFSAVLKDCATHDVAYRLTGTPGL</sequence>